<reference evidence="1 2" key="1">
    <citation type="submission" date="2018-06" db="EMBL/GenBank/DDBJ databases">
        <authorList>
            <consortium name="Pathogen Informatics"/>
            <person name="Doyle S."/>
        </authorList>
    </citation>
    <scope>NUCLEOTIDE SEQUENCE [LARGE SCALE GENOMIC DNA]</scope>
    <source>
        <strain evidence="1 2">NCTC10038</strain>
    </source>
</reference>
<protein>
    <submittedName>
        <fullName evidence="1">Uncharacterized protein</fullName>
    </submittedName>
</protein>
<evidence type="ECO:0000313" key="2">
    <source>
        <dbReference type="Proteomes" id="UP000248640"/>
    </source>
</evidence>
<proteinExistence type="predicted"/>
<name>A0A3M3Y010_PSEFL</name>
<evidence type="ECO:0000313" key="1">
    <source>
        <dbReference type="EMBL" id="SQF97179.1"/>
    </source>
</evidence>
<dbReference type="Proteomes" id="UP000248640">
    <property type="component" value="Chromosome 1"/>
</dbReference>
<gene>
    <name evidence="1" type="ORF">NCTC10038_06022</name>
</gene>
<dbReference type="AlphaFoldDB" id="A0A3M3Y010"/>
<accession>A0A3M3Y010</accession>
<sequence>MKNLTGRAKVNKFGACEEVEALEAVFQKYSVIYERSYAAA</sequence>
<dbReference type="EMBL" id="LS483372">
    <property type="protein sequence ID" value="SQF97179.1"/>
    <property type="molecule type" value="Genomic_DNA"/>
</dbReference>
<organism evidence="1 2">
    <name type="scientific">Pseudomonas fluorescens</name>
    <dbReference type="NCBI Taxonomy" id="294"/>
    <lineage>
        <taxon>Bacteria</taxon>
        <taxon>Pseudomonadati</taxon>
        <taxon>Pseudomonadota</taxon>
        <taxon>Gammaproteobacteria</taxon>
        <taxon>Pseudomonadales</taxon>
        <taxon>Pseudomonadaceae</taxon>
        <taxon>Pseudomonas</taxon>
    </lineage>
</organism>